<feature type="binding site" evidence="4">
    <location>
        <position position="109"/>
    </location>
    <ligand>
        <name>Zn(2+)</name>
        <dbReference type="ChEBI" id="CHEBI:29105"/>
    </ligand>
</feature>
<sequence>MSPSNTAIAFGPSVEELLERNKQYAAGHKPIPSLMARTRNDPKTNGPHVLIVSCLDSRANPLTFLNLDLRECLVLRNVAGRFSSAASDIAALDTFFHISQIILVHHNNCGASHVTKQQVLDGVRQRRPEFVTTTVGGFAGLEARLPMKEDNRDSLVEDLERVKTCGFLRKDLVDGIVGLWLDVETGLVTRVFPDGDGN</sequence>
<proteinExistence type="inferred from homology"/>
<dbReference type="PANTHER" id="PTHR43175">
    <property type="entry name" value="CARBONIC ANHYDRASE"/>
    <property type="match status" value="1"/>
</dbReference>
<dbReference type="EMBL" id="AMGX01000006">
    <property type="protein sequence ID" value="EXJ72216.1"/>
    <property type="molecule type" value="Genomic_DNA"/>
</dbReference>
<dbReference type="EC" id="4.2.1.1" evidence="5"/>
<dbReference type="OrthoDB" id="10248475at2759"/>
<gene>
    <name evidence="6" type="ORF">A1O5_04720</name>
</gene>
<feature type="binding site" evidence="4">
    <location>
        <position position="106"/>
    </location>
    <ligand>
        <name>Zn(2+)</name>
        <dbReference type="ChEBI" id="CHEBI:29105"/>
    </ligand>
</feature>
<evidence type="ECO:0000256" key="1">
    <source>
        <dbReference type="ARBA" id="ARBA00006217"/>
    </source>
</evidence>
<keyword evidence="5" id="KW-0456">Lyase</keyword>
<feature type="binding site" evidence="4">
    <location>
        <position position="56"/>
    </location>
    <ligand>
        <name>Zn(2+)</name>
        <dbReference type="ChEBI" id="CHEBI:29105"/>
    </ligand>
</feature>
<comment type="similarity">
    <text evidence="1 5">Belongs to the beta-class carbonic anhydrase family.</text>
</comment>
<accession>W9X5L6</accession>
<dbReference type="SUPFAM" id="SSF53056">
    <property type="entry name" value="beta-carbonic anhydrase, cab"/>
    <property type="match status" value="1"/>
</dbReference>
<comment type="function">
    <text evidence="5">Reversible hydration of carbon dioxide.</text>
</comment>
<dbReference type="RefSeq" id="XP_007743514.1">
    <property type="nucleotide sequence ID" value="XM_007745324.1"/>
</dbReference>
<dbReference type="Pfam" id="PF00484">
    <property type="entry name" value="Pro_CA"/>
    <property type="match status" value="1"/>
</dbReference>
<name>W9X5L6_9EURO</name>
<dbReference type="eggNOG" id="ENOG502RPW5">
    <property type="taxonomic scope" value="Eukaryota"/>
</dbReference>
<evidence type="ECO:0000256" key="3">
    <source>
        <dbReference type="ARBA" id="ARBA00022833"/>
    </source>
</evidence>
<evidence type="ECO:0000256" key="2">
    <source>
        <dbReference type="ARBA" id="ARBA00022723"/>
    </source>
</evidence>
<dbReference type="Proteomes" id="UP000019471">
    <property type="component" value="Unassembled WGS sequence"/>
</dbReference>
<dbReference type="InterPro" id="IPR001765">
    <property type="entry name" value="Carbonic_anhydrase"/>
</dbReference>
<comment type="catalytic activity">
    <reaction evidence="5">
        <text>hydrogencarbonate + H(+) = CO2 + H2O</text>
        <dbReference type="Rhea" id="RHEA:10748"/>
        <dbReference type="ChEBI" id="CHEBI:15377"/>
        <dbReference type="ChEBI" id="CHEBI:15378"/>
        <dbReference type="ChEBI" id="CHEBI:16526"/>
        <dbReference type="ChEBI" id="CHEBI:17544"/>
        <dbReference type="EC" id="4.2.1.1"/>
    </reaction>
</comment>
<feature type="binding site" evidence="4">
    <location>
        <position position="54"/>
    </location>
    <ligand>
        <name>Zn(2+)</name>
        <dbReference type="ChEBI" id="CHEBI:29105"/>
    </ligand>
</feature>
<protein>
    <recommendedName>
        <fullName evidence="5">Carbonic anhydrase</fullName>
        <ecNumber evidence="5">4.2.1.1</ecNumber>
    </recommendedName>
    <alternativeName>
        <fullName evidence="5">Carbonate dehydratase</fullName>
    </alternativeName>
</protein>
<evidence type="ECO:0000313" key="7">
    <source>
        <dbReference type="Proteomes" id="UP000019471"/>
    </source>
</evidence>
<evidence type="ECO:0000256" key="5">
    <source>
        <dbReference type="RuleBase" id="RU003956"/>
    </source>
</evidence>
<dbReference type="STRING" id="1182543.W9X5L6"/>
<reference evidence="6 7" key="1">
    <citation type="submission" date="2013-03" db="EMBL/GenBank/DDBJ databases">
        <title>The Genome Sequence of Cladophialophora psammophila CBS 110553.</title>
        <authorList>
            <consortium name="The Broad Institute Genomics Platform"/>
            <person name="Cuomo C."/>
            <person name="de Hoog S."/>
            <person name="Gorbushina A."/>
            <person name="Walker B."/>
            <person name="Young S.K."/>
            <person name="Zeng Q."/>
            <person name="Gargeya S."/>
            <person name="Fitzgerald M."/>
            <person name="Haas B."/>
            <person name="Abouelleil A."/>
            <person name="Allen A.W."/>
            <person name="Alvarado L."/>
            <person name="Arachchi H.M."/>
            <person name="Berlin A.M."/>
            <person name="Chapman S.B."/>
            <person name="Gainer-Dewar J."/>
            <person name="Goldberg J."/>
            <person name="Griggs A."/>
            <person name="Gujja S."/>
            <person name="Hansen M."/>
            <person name="Howarth C."/>
            <person name="Imamovic A."/>
            <person name="Ireland A."/>
            <person name="Larimer J."/>
            <person name="McCowan C."/>
            <person name="Murphy C."/>
            <person name="Pearson M."/>
            <person name="Poon T.W."/>
            <person name="Priest M."/>
            <person name="Roberts A."/>
            <person name="Saif S."/>
            <person name="Shea T."/>
            <person name="Sisk P."/>
            <person name="Sykes S."/>
            <person name="Wortman J."/>
            <person name="Nusbaum C."/>
            <person name="Birren B."/>
        </authorList>
    </citation>
    <scope>NUCLEOTIDE SEQUENCE [LARGE SCALE GENOMIC DNA]</scope>
    <source>
        <strain evidence="6 7">CBS 110553</strain>
    </source>
</reference>
<dbReference type="InterPro" id="IPR036874">
    <property type="entry name" value="Carbonic_anhydrase_sf"/>
</dbReference>
<comment type="cofactor">
    <cofactor evidence="4">
        <name>Zn(2+)</name>
        <dbReference type="ChEBI" id="CHEBI:29105"/>
    </cofactor>
    <text evidence="4">Binds 1 zinc ion per subunit.</text>
</comment>
<dbReference type="GO" id="GO:0008270">
    <property type="term" value="F:zinc ion binding"/>
    <property type="evidence" value="ECO:0007669"/>
    <property type="project" value="UniProtKB-UniRule"/>
</dbReference>
<keyword evidence="7" id="KW-1185">Reference proteome</keyword>
<dbReference type="GO" id="GO:0004089">
    <property type="term" value="F:carbonate dehydratase activity"/>
    <property type="evidence" value="ECO:0007669"/>
    <property type="project" value="UniProtKB-UniRule"/>
</dbReference>
<comment type="caution">
    <text evidence="6">The sequence shown here is derived from an EMBL/GenBank/DDBJ whole genome shotgun (WGS) entry which is preliminary data.</text>
</comment>
<dbReference type="Gene3D" id="3.40.1050.10">
    <property type="entry name" value="Carbonic anhydrase"/>
    <property type="match status" value="1"/>
</dbReference>
<dbReference type="AlphaFoldDB" id="W9X5L6"/>
<keyword evidence="3 4" id="KW-0862">Zinc</keyword>
<dbReference type="SMART" id="SM00947">
    <property type="entry name" value="Pro_CA"/>
    <property type="match status" value="1"/>
</dbReference>
<dbReference type="PANTHER" id="PTHR43175:SF3">
    <property type="entry name" value="CARBON DISULFIDE HYDROLASE"/>
    <property type="match status" value="1"/>
</dbReference>
<evidence type="ECO:0000256" key="4">
    <source>
        <dbReference type="PIRSR" id="PIRSR601765-1"/>
    </source>
</evidence>
<dbReference type="GeneID" id="19189441"/>
<evidence type="ECO:0000313" key="6">
    <source>
        <dbReference type="EMBL" id="EXJ72216.1"/>
    </source>
</evidence>
<organism evidence="6 7">
    <name type="scientific">Cladophialophora psammophila CBS 110553</name>
    <dbReference type="NCBI Taxonomy" id="1182543"/>
    <lineage>
        <taxon>Eukaryota</taxon>
        <taxon>Fungi</taxon>
        <taxon>Dikarya</taxon>
        <taxon>Ascomycota</taxon>
        <taxon>Pezizomycotina</taxon>
        <taxon>Eurotiomycetes</taxon>
        <taxon>Chaetothyriomycetidae</taxon>
        <taxon>Chaetothyriales</taxon>
        <taxon>Herpotrichiellaceae</taxon>
        <taxon>Cladophialophora</taxon>
    </lineage>
</organism>
<dbReference type="HOGENOM" id="CLU_084253_4_1_1"/>
<keyword evidence="2 4" id="KW-0479">Metal-binding</keyword>